<keyword evidence="1" id="KW-0812">Transmembrane</keyword>
<dbReference type="SUPFAM" id="SSF51161">
    <property type="entry name" value="Trimeric LpxA-like enzymes"/>
    <property type="match status" value="3"/>
</dbReference>
<feature type="transmembrane region" description="Helical" evidence="1">
    <location>
        <begin position="1406"/>
        <end position="1433"/>
    </location>
</feature>
<sequence>MASGGQKRLDSRSSIVSAIAIPGRSRPPSILRNSNYRQLIEETPLAQPPQVFGVTLTVPDAVEAFGRVQHAPTAPTHKHPVSTNSLGEKMAASLHFATLLDVLHAKSEVPAIRSVDSRKPLTHSVLRRFIAESQLPVPQLSTLSRVGVLLSEGPELASCLLTVMATCCVVPINYHLTNAEVIAELTFLNACACIIERSRINDAIVQLLSEQGIYVVYLTPDITNAGIFSLSLNPDSDLLAIETPISKRASLLSKPAIRPVTSQQSIQMIRSYPSLQTMRGMSPTSKNSLSQNPVGLRSKQSISGISENSGGLVGYFFDNAGPQRADLAGPDDVAMILRTSGTSGNKKTVPYTLKTLIVGARCVADTWALEAGKDINLNMMPLYHVGGIVRNLLAPIVSNSTVIITSGFDGQAFWDILETYSPTWYYAVPTMHMAILDQGDALLAQGRHKKGKGMQTPIRMIANAGGGLPHSLAVRLREMFQDSTVLPSYGMTECMPIASPPIGYKLEKPGCSGIACGPEIAIMDMNGKHLTPNEFGRIMVRGWPVFAGYENDPKANESSFSKDGFFDTGDMGHLDTEGYLFVTGRSKEIINRGGETISPVEIEDAVLTHPKIANCLAFSVPHDTLQETIGVVIVTKPNSTRVGIAELQKFIAPKLHPTKWPQLIVFMDDLPKNMTNKPLRIKLANRLDLQEITDTTPASKRIFEAQCPQKGAAITEPIFCRHAKEIKIDELQTVLDAMPGKKDVFVFKESDNAGETKLAVMLSGQNVSEWFVINYLSNKIHEYQIPSSIVVVPQVPKDMRGGIDEVAVRTLFEESMQEVLTILERKTCELFMEVLGLKKLPKKEADFFEIGGSSMAVGKIVALIRTRYGLKLKPMILIKNRTAKTVAAALSENLEFMEKLSGETSSETQKNEFIAPEVQSKSPVSFIALLVQILPMYPLWGSYYLRWWIVDQIQSVFSRGIFSTTQYTKLIYMRIMGAKIGKNVQMAPDCVIREYDLIEVQDNCIVAASALRPFTMDPGLMVLKPIVLENGAVVNRKCTIAAGSTLPANTVLPPLSSSHELLESNQKYRIFAATGPTNPNLFFLLTVAWPIILVVELFGQIPWIGVIYWLLTFPFFPPEDRSFSNLERFPQLVLHQSEKYRIGIFVLAAVAKLVICPWFKLSAVIFVKRCIIGKFVPEQKIQTQWRLTKSYIMYNICGLGGLCGVYNLLGRHYEGISIIYRILGAKIGKRVYWPGQPMQISEHDLFEVGDDVVFGSRSILQFSDAVESKKIVIEAGAMLADRSVVLPGVMICKNATIGSGSLLRKNGYYPTGSTWIGGKDGDAVLWEEGTPESEEAPTLKPFGKAFYFKNATFTVLSQPFILFYNVIFNIYAGVVWAIVPLTGILAAGGMYKYMLYHNQPTTDQEFSVGAVFIIAIVIASIAADSLAFVVSILSKWIILRKLTPGSYDWDKSSYCQRWQVFLTLQHCLGVPRDRIRGSEYLVQYFRALGCSIGEHVCLYPTGGDPMMTEPDLLTIGDHSVVERASLICHINSKGKFALNKLKVGNWCALANDSRLLSGAEMSDGSRLLEHTLIIGGEVVDAGAVMQGWPAEEVKLTIEGKKLSKMGSMLSLKGQQQILPNIQAILNGVGFMPDKSIRKLWLRSNLEAFGTFDY</sequence>
<feature type="transmembrane region" description="Helical" evidence="1">
    <location>
        <begin position="1140"/>
        <end position="1159"/>
    </location>
</feature>
<dbReference type="Pfam" id="PF13193">
    <property type="entry name" value="AMP-binding_C"/>
    <property type="match status" value="1"/>
</dbReference>
<evidence type="ECO:0000313" key="4">
    <source>
        <dbReference type="Proteomes" id="UP001211907"/>
    </source>
</evidence>
<protein>
    <recommendedName>
        <fullName evidence="2">Carrier domain-containing protein</fullName>
    </recommendedName>
</protein>
<dbReference type="Pfam" id="PF00501">
    <property type="entry name" value="AMP-binding"/>
    <property type="match status" value="1"/>
</dbReference>
<comment type="caution">
    <text evidence="3">The sequence shown here is derived from an EMBL/GenBank/DDBJ whole genome shotgun (WGS) entry which is preliminary data.</text>
</comment>
<keyword evidence="1" id="KW-1133">Transmembrane helix</keyword>
<dbReference type="GO" id="GO:0006631">
    <property type="term" value="P:fatty acid metabolic process"/>
    <property type="evidence" value="ECO:0007669"/>
    <property type="project" value="TreeGrafter"/>
</dbReference>
<reference evidence="3" key="1">
    <citation type="submission" date="2020-05" db="EMBL/GenBank/DDBJ databases">
        <title>Phylogenomic resolution of chytrid fungi.</title>
        <authorList>
            <person name="Stajich J.E."/>
            <person name="Amses K."/>
            <person name="Simmons R."/>
            <person name="Seto K."/>
            <person name="Myers J."/>
            <person name="Bonds A."/>
            <person name="Quandt C.A."/>
            <person name="Barry K."/>
            <person name="Liu P."/>
            <person name="Grigoriev I."/>
            <person name="Longcore J.E."/>
            <person name="James T.Y."/>
        </authorList>
    </citation>
    <scope>NUCLEOTIDE SEQUENCE</scope>
    <source>
        <strain evidence="3">JEL0513</strain>
    </source>
</reference>
<dbReference type="InterPro" id="IPR009081">
    <property type="entry name" value="PP-bd_ACP"/>
</dbReference>
<evidence type="ECO:0000259" key="2">
    <source>
        <dbReference type="PROSITE" id="PS50075"/>
    </source>
</evidence>
<dbReference type="EMBL" id="JADGJH010000016">
    <property type="protein sequence ID" value="KAJ3142503.1"/>
    <property type="molecule type" value="Genomic_DNA"/>
</dbReference>
<keyword evidence="1" id="KW-0472">Membrane</keyword>
<feature type="transmembrane region" description="Helical" evidence="1">
    <location>
        <begin position="1081"/>
        <end position="1111"/>
    </location>
</feature>
<dbReference type="PROSITE" id="PS50075">
    <property type="entry name" value="CARRIER"/>
    <property type="match status" value="1"/>
</dbReference>
<keyword evidence="4" id="KW-1185">Reference proteome</keyword>
<dbReference type="InterPro" id="IPR045851">
    <property type="entry name" value="AMP-bd_C_sf"/>
</dbReference>
<accession>A0AAD5TAL2</accession>
<dbReference type="SUPFAM" id="SSF56801">
    <property type="entry name" value="Acetyl-CoA synthetase-like"/>
    <property type="match status" value="2"/>
</dbReference>
<name>A0AAD5TAL2_9FUNG</name>
<dbReference type="GO" id="GO:0031956">
    <property type="term" value="F:medium-chain fatty acid-CoA ligase activity"/>
    <property type="evidence" value="ECO:0007669"/>
    <property type="project" value="TreeGrafter"/>
</dbReference>
<dbReference type="InterPro" id="IPR000873">
    <property type="entry name" value="AMP-dep_synth/lig_dom"/>
</dbReference>
<dbReference type="InterPro" id="IPR042099">
    <property type="entry name" value="ANL_N_sf"/>
</dbReference>
<dbReference type="PANTHER" id="PTHR43201">
    <property type="entry name" value="ACYL-COA SYNTHETASE"/>
    <property type="match status" value="1"/>
</dbReference>
<organism evidence="3 4">
    <name type="scientific">Physocladia obscura</name>
    <dbReference type="NCBI Taxonomy" id="109957"/>
    <lineage>
        <taxon>Eukaryota</taxon>
        <taxon>Fungi</taxon>
        <taxon>Fungi incertae sedis</taxon>
        <taxon>Chytridiomycota</taxon>
        <taxon>Chytridiomycota incertae sedis</taxon>
        <taxon>Chytridiomycetes</taxon>
        <taxon>Chytridiales</taxon>
        <taxon>Chytriomycetaceae</taxon>
        <taxon>Physocladia</taxon>
    </lineage>
</organism>
<dbReference type="Gene3D" id="1.10.1200.10">
    <property type="entry name" value="ACP-like"/>
    <property type="match status" value="1"/>
</dbReference>
<dbReference type="InterPro" id="IPR036736">
    <property type="entry name" value="ACP-like_sf"/>
</dbReference>
<dbReference type="InterPro" id="IPR011004">
    <property type="entry name" value="Trimer_LpxA-like_sf"/>
</dbReference>
<gene>
    <name evidence="3" type="ORF">HK100_002569</name>
</gene>
<dbReference type="PANTHER" id="PTHR43201:SF10">
    <property type="entry name" value="CARRIER DOMAIN-CONTAINING PROTEIN"/>
    <property type="match status" value="1"/>
</dbReference>
<dbReference type="InterPro" id="IPR025110">
    <property type="entry name" value="AMP-bd_C"/>
</dbReference>
<proteinExistence type="predicted"/>
<feature type="domain" description="Carrier" evidence="2">
    <location>
        <begin position="818"/>
        <end position="894"/>
    </location>
</feature>
<evidence type="ECO:0000313" key="3">
    <source>
        <dbReference type="EMBL" id="KAJ3142503.1"/>
    </source>
</evidence>
<feature type="transmembrane region" description="Helical" evidence="1">
    <location>
        <begin position="1362"/>
        <end position="1386"/>
    </location>
</feature>
<evidence type="ECO:0000256" key="1">
    <source>
        <dbReference type="SAM" id="Phobius"/>
    </source>
</evidence>
<dbReference type="Pfam" id="PF00550">
    <property type="entry name" value="PP-binding"/>
    <property type="match status" value="1"/>
</dbReference>
<dbReference type="Proteomes" id="UP001211907">
    <property type="component" value="Unassembled WGS sequence"/>
</dbReference>
<dbReference type="Gene3D" id="3.30.300.30">
    <property type="match status" value="2"/>
</dbReference>
<dbReference type="Gene3D" id="3.40.50.12780">
    <property type="entry name" value="N-terminal domain of ligase-like"/>
    <property type="match status" value="1"/>
</dbReference>
<dbReference type="SUPFAM" id="SSF47336">
    <property type="entry name" value="ACP-like"/>
    <property type="match status" value="1"/>
</dbReference>
<dbReference type="Gene3D" id="2.160.10.10">
    <property type="entry name" value="Hexapeptide repeat proteins"/>
    <property type="match status" value="3"/>
</dbReference>